<keyword evidence="2" id="KW-1185">Reference proteome</keyword>
<dbReference type="Gramene" id="rna-AYBTSS11_LOCUS29588">
    <property type="protein sequence ID" value="CAJ1977423.1"/>
    <property type="gene ID" value="gene-AYBTSS11_LOCUS29588"/>
</dbReference>
<evidence type="ECO:0000313" key="1">
    <source>
        <dbReference type="EMBL" id="CAJ1977423.1"/>
    </source>
</evidence>
<dbReference type="AlphaFoldDB" id="A0AA86W2U1"/>
<sequence>MGARGNILPLMEGIGGSTTNIKPPKPKSLKIYSLPHYNSDVLLSILTYKHCYDSKIDITLFGDQRMCFLQMAISTGR</sequence>
<gene>
    <name evidence="1" type="ORF">AYBTSS11_LOCUS29588</name>
</gene>
<proteinExistence type="predicted"/>
<organism evidence="1 2">
    <name type="scientific">Sphenostylis stenocarpa</name>
    <dbReference type="NCBI Taxonomy" id="92480"/>
    <lineage>
        <taxon>Eukaryota</taxon>
        <taxon>Viridiplantae</taxon>
        <taxon>Streptophyta</taxon>
        <taxon>Embryophyta</taxon>
        <taxon>Tracheophyta</taxon>
        <taxon>Spermatophyta</taxon>
        <taxon>Magnoliopsida</taxon>
        <taxon>eudicotyledons</taxon>
        <taxon>Gunneridae</taxon>
        <taxon>Pentapetalae</taxon>
        <taxon>rosids</taxon>
        <taxon>fabids</taxon>
        <taxon>Fabales</taxon>
        <taxon>Fabaceae</taxon>
        <taxon>Papilionoideae</taxon>
        <taxon>50 kb inversion clade</taxon>
        <taxon>NPAAA clade</taxon>
        <taxon>indigoferoid/millettioid clade</taxon>
        <taxon>Phaseoleae</taxon>
        <taxon>Sphenostylis</taxon>
    </lineage>
</organism>
<accession>A0AA86W2U1</accession>
<reference evidence="1" key="1">
    <citation type="submission" date="2023-10" db="EMBL/GenBank/DDBJ databases">
        <authorList>
            <person name="Domelevo Entfellner J.-B."/>
        </authorList>
    </citation>
    <scope>NUCLEOTIDE SEQUENCE</scope>
</reference>
<dbReference type="EMBL" id="OY731407">
    <property type="protein sequence ID" value="CAJ1977423.1"/>
    <property type="molecule type" value="Genomic_DNA"/>
</dbReference>
<name>A0AA86W2U1_9FABA</name>
<evidence type="ECO:0000313" key="2">
    <source>
        <dbReference type="Proteomes" id="UP001189624"/>
    </source>
</evidence>
<protein>
    <submittedName>
        <fullName evidence="1">Uncharacterized protein</fullName>
    </submittedName>
</protein>
<dbReference type="Proteomes" id="UP001189624">
    <property type="component" value="Chromosome 10"/>
</dbReference>